<gene>
    <name evidence="9" type="ORF">F5891DRAFT_967236</name>
</gene>
<dbReference type="InterPro" id="IPR014001">
    <property type="entry name" value="Helicase_ATP-bd"/>
</dbReference>
<evidence type="ECO:0000259" key="7">
    <source>
        <dbReference type="PROSITE" id="PS51192"/>
    </source>
</evidence>
<feature type="domain" description="Helicase ATP-binding" evidence="7">
    <location>
        <begin position="15"/>
        <end position="187"/>
    </location>
</feature>
<evidence type="ECO:0000259" key="8">
    <source>
        <dbReference type="PROSITE" id="PS51194"/>
    </source>
</evidence>
<dbReference type="SUPFAM" id="SSF52540">
    <property type="entry name" value="P-loop containing nucleoside triphosphate hydrolases"/>
    <property type="match status" value="1"/>
</dbReference>
<dbReference type="Pfam" id="PF00270">
    <property type="entry name" value="DEAD"/>
    <property type="match status" value="1"/>
</dbReference>
<evidence type="ECO:0000256" key="2">
    <source>
        <dbReference type="ARBA" id="ARBA00022741"/>
    </source>
</evidence>
<evidence type="ECO:0000256" key="6">
    <source>
        <dbReference type="SAM" id="MobiDB-lite"/>
    </source>
</evidence>
<dbReference type="PROSITE" id="PS51192">
    <property type="entry name" value="HELICASE_ATP_BIND_1"/>
    <property type="match status" value="1"/>
</dbReference>
<dbReference type="PANTHER" id="PTHR13710">
    <property type="entry name" value="DNA HELICASE RECQ FAMILY MEMBER"/>
    <property type="match status" value="1"/>
</dbReference>
<feature type="region of interest" description="Disordered" evidence="6">
    <location>
        <begin position="332"/>
        <end position="382"/>
    </location>
</feature>
<dbReference type="SMART" id="SM00490">
    <property type="entry name" value="HELICc"/>
    <property type="match status" value="1"/>
</dbReference>
<keyword evidence="3" id="KW-0067">ATP-binding</keyword>
<dbReference type="PANTHER" id="PTHR13710:SF154">
    <property type="entry name" value="RECQ HELICASE, PUTATIVE (AFU_ORTHOLOGUE AFUA_6G14720)-RELATED"/>
    <property type="match status" value="1"/>
</dbReference>
<evidence type="ECO:0000256" key="4">
    <source>
        <dbReference type="ARBA" id="ARBA00034617"/>
    </source>
</evidence>
<dbReference type="EC" id="5.6.2.4" evidence="5"/>
<keyword evidence="2" id="KW-0547">Nucleotide-binding</keyword>
<evidence type="ECO:0000313" key="9">
    <source>
        <dbReference type="EMBL" id="KAG1887421.1"/>
    </source>
</evidence>
<dbReference type="GO" id="GO:0005524">
    <property type="term" value="F:ATP binding"/>
    <property type="evidence" value="ECO:0007669"/>
    <property type="project" value="UniProtKB-KW"/>
</dbReference>
<dbReference type="Gene3D" id="3.40.50.300">
    <property type="entry name" value="P-loop containing nucleotide triphosphate hydrolases"/>
    <property type="match status" value="2"/>
</dbReference>
<feature type="domain" description="Helicase C-terminal" evidence="8">
    <location>
        <begin position="184"/>
        <end position="351"/>
    </location>
</feature>
<keyword evidence="10" id="KW-1185">Reference proteome</keyword>
<dbReference type="InterPro" id="IPR001650">
    <property type="entry name" value="Helicase_C-like"/>
</dbReference>
<keyword evidence="9" id="KW-0378">Hydrolase</keyword>
<accession>A0AAD4DP58</accession>
<dbReference type="GeneID" id="64670561"/>
<protein>
    <recommendedName>
        <fullName evidence="5">DNA 3'-5' helicase</fullName>
        <ecNumber evidence="5">5.6.2.4</ecNumber>
    </recommendedName>
</protein>
<proteinExistence type="inferred from homology"/>
<evidence type="ECO:0000313" key="10">
    <source>
        <dbReference type="Proteomes" id="UP001195769"/>
    </source>
</evidence>
<dbReference type="Pfam" id="PF00271">
    <property type="entry name" value="Helicase_C"/>
    <property type="match status" value="1"/>
</dbReference>
<dbReference type="InterPro" id="IPR011545">
    <property type="entry name" value="DEAD/DEAH_box_helicase_dom"/>
</dbReference>
<evidence type="ECO:0000256" key="3">
    <source>
        <dbReference type="ARBA" id="ARBA00022840"/>
    </source>
</evidence>
<dbReference type="GO" id="GO:0005694">
    <property type="term" value="C:chromosome"/>
    <property type="evidence" value="ECO:0007669"/>
    <property type="project" value="TreeGrafter"/>
</dbReference>
<dbReference type="GO" id="GO:0016787">
    <property type="term" value="F:hydrolase activity"/>
    <property type="evidence" value="ECO:0007669"/>
    <property type="project" value="UniProtKB-KW"/>
</dbReference>
<name>A0AAD4DP58_9AGAM</name>
<dbReference type="InterPro" id="IPR027417">
    <property type="entry name" value="P-loop_NTPase"/>
</dbReference>
<dbReference type="GO" id="GO:0043138">
    <property type="term" value="F:3'-5' DNA helicase activity"/>
    <property type="evidence" value="ECO:0007669"/>
    <property type="project" value="UniProtKB-EC"/>
</dbReference>
<comment type="caution">
    <text evidence="9">The sequence shown here is derived from an EMBL/GenBank/DDBJ whole genome shotgun (WGS) entry which is preliminary data.</text>
</comment>
<dbReference type="GO" id="GO:0003676">
    <property type="term" value="F:nucleic acid binding"/>
    <property type="evidence" value="ECO:0007669"/>
    <property type="project" value="InterPro"/>
</dbReference>
<dbReference type="SMART" id="SM00487">
    <property type="entry name" value="DEXDc"/>
    <property type="match status" value="1"/>
</dbReference>
<dbReference type="GO" id="GO:0000724">
    <property type="term" value="P:double-strand break repair via homologous recombination"/>
    <property type="evidence" value="ECO:0007669"/>
    <property type="project" value="TreeGrafter"/>
</dbReference>
<dbReference type="GO" id="GO:0005737">
    <property type="term" value="C:cytoplasm"/>
    <property type="evidence" value="ECO:0007669"/>
    <property type="project" value="TreeGrafter"/>
</dbReference>
<comment type="similarity">
    <text evidence="1">Belongs to the helicase family. RecQ subfamily.</text>
</comment>
<evidence type="ECO:0000256" key="5">
    <source>
        <dbReference type="ARBA" id="ARBA00034808"/>
    </source>
</evidence>
<organism evidence="9 10">
    <name type="scientific">Suillus fuscotomentosus</name>
    <dbReference type="NCBI Taxonomy" id="1912939"/>
    <lineage>
        <taxon>Eukaryota</taxon>
        <taxon>Fungi</taxon>
        <taxon>Dikarya</taxon>
        <taxon>Basidiomycota</taxon>
        <taxon>Agaricomycotina</taxon>
        <taxon>Agaricomycetes</taxon>
        <taxon>Agaricomycetidae</taxon>
        <taxon>Boletales</taxon>
        <taxon>Suillineae</taxon>
        <taxon>Suillaceae</taxon>
        <taxon>Suillus</taxon>
    </lineage>
</organism>
<dbReference type="AlphaFoldDB" id="A0AAD4DP58"/>
<evidence type="ECO:0000256" key="1">
    <source>
        <dbReference type="ARBA" id="ARBA00005446"/>
    </source>
</evidence>
<sequence length="641" mass="72428">MKLGLTPCTWQLQSAHNQLENKDVFTISPTGSGKTLTFWIPLLFNNGGITIIITPLNILSEKNRDEANAYGFPALDICAETATDEAFKDIEKLKYRVLVVSPEHVLQDARFKKLWKCRTFTDNLFSIVFDEGHCISEWGKDFRPLYSELGNLRWYLPAHVRFHAVSATMPPHILLDVQSKLRIRSYNLAKVVRSNDRANIHFMVQEMKYPRNTYYDLGRILPLKEGTPPEKFMLFVNARDQAEAVCNSLCKDLPAHLRHNIGEIWGICCTDAAGMGLDLRDVRLVIQWGYIDSLCILMQRLGRAARDHALTALAVYFVEPLYFDTYSGKRKRPELDEGQHHTKKKKVTNVDAESTVVRDEENSQCRTDGGTLNGGDNDGRTDSVSMVVDQRNRHTIPEVAGTSTPMRILPVNADSDVIERAAMVSHICCDVCNKMELHSRLFPLQQITSTRAKPKYKIKPYKMTDTERRLQQELIKWRDSKIIEENLDADDFFGPQMIMSNKILNRIVDLAHYHKILSTTSLFEQTSWCYSSEYGQSVLDIILTCIPLPIVQPPAPPAVIIPPPLGLSSSTNQQPTASTSATNGVMLPSKRSRKCRACGSTDHIGTHCSLCPLSYRTHCSSQRPTNFVQDIFPSPASQDLI</sequence>
<dbReference type="Proteomes" id="UP001195769">
    <property type="component" value="Unassembled WGS sequence"/>
</dbReference>
<dbReference type="PROSITE" id="PS51194">
    <property type="entry name" value="HELICASE_CTER"/>
    <property type="match status" value="1"/>
</dbReference>
<reference evidence="9" key="1">
    <citation type="journal article" date="2020" name="New Phytol.">
        <title>Comparative genomics reveals dynamic genome evolution in host specialist ectomycorrhizal fungi.</title>
        <authorList>
            <person name="Lofgren L.A."/>
            <person name="Nguyen N.H."/>
            <person name="Vilgalys R."/>
            <person name="Ruytinx J."/>
            <person name="Liao H.L."/>
            <person name="Branco S."/>
            <person name="Kuo A."/>
            <person name="LaButti K."/>
            <person name="Lipzen A."/>
            <person name="Andreopoulos W."/>
            <person name="Pangilinan J."/>
            <person name="Riley R."/>
            <person name="Hundley H."/>
            <person name="Na H."/>
            <person name="Barry K."/>
            <person name="Grigoriev I.V."/>
            <person name="Stajich J.E."/>
            <person name="Kennedy P.G."/>
        </authorList>
    </citation>
    <scope>NUCLEOTIDE SEQUENCE</scope>
    <source>
        <strain evidence="9">FC203</strain>
    </source>
</reference>
<dbReference type="RefSeq" id="XP_041216825.1">
    <property type="nucleotide sequence ID" value="XM_041376263.1"/>
</dbReference>
<comment type="catalytic activity">
    <reaction evidence="4">
        <text>Couples ATP hydrolysis with the unwinding of duplex DNA by translocating in the 3'-5' direction.</text>
        <dbReference type="EC" id="5.6.2.4"/>
    </reaction>
</comment>
<dbReference type="GO" id="GO:0009378">
    <property type="term" value="F:four-way junction helicase activity"/>
    <property type="evidence" value="ECO:0007669"/>
    <property type="project" value="TreeGrafter"/>
</dbReference>
<dbReference type="EMBL" id="JABBWK010000214">
    <property type="protein sequence ID" value="KAG1887421.1"/>
    <property type="molecule type" value="Genomic_DNA"/>
</dbReference>